<evidence type="ECO:0008006" key="3">
    <source>
        <dbReference type="Google" id="ProtNLM"/>
    </source>
</evidence>
<name>A0ABS3YND2_9BACT</name>
<keyword evidence="2" id="KW-1185">Reference proteome</keyword>
<proteinExistence type="predicted"/>
<evidence type="ECO:0000313" key="1">
    <source>
        <dbReference type="EMBL" id="MBO9199394.1"/>
    </source>
</evidence>
<evidence type="ECO:0000313" key="2">
    <source>
        <dbReference type="Proteomes" id="UP000677244"/>
    </source>
</evidence>
<dbReference type="RefSeq" id="WP_209137460.1">
    <property type="nucleotide sequence ID" value="NZ_JAGHKO010000001.1"/>
</dbReference>
<organism evidence="1 2">
    <name type="scientific">Niastella soli</name>
    <dbReference type="NCBI Taxonomy" id="2821487"/>
    <lineage>
        <taxon>Bacteria</taxon>
        <taxon>Pseudomonadati</taxon>
        <taxon>Bacteroidota</taxon>
        <taxon>Chitinophagia</taxon>
        <taxon>Chitinophagales</taxon>
        <taxon>Chitinophagaceae</taxon>
        <taxon>Niastella</taxon>
    </lineage>
</organism>
<dbReference type="Proteomes" id="UP000677244">
    <property type="component" value="Unassembled WGS sequence"/>
</dbReference>
<sequence length="293" mass="33611">MKIKRIMPVSVALCIIISCSKKDSSGGDPTPPGPKIDSSKCLLTEVNYETLKNAPYYNDNFTITYDSLKRVIRKEAMYSFILYSYEPGKVTLRSYINKVADSNLASRAIYTLDNNGRITDHENFLYKPPTKSENDFWRQDKTLYEYNGDGYLTGLKTYAFGKTLSEETKLTYQNGNLTQRENIHYEYSIPPYAKLSADTINFTYDNTPWYPEASYLYEINDYRPFKTDKPNKNNVTGVQSKVYGYYGTNLNWYKSIQYVYSAKGPRLEKATMTATTTNGQSIITSISFGFKCD</sequence>
<comment type="caution">
    <text evidence="1">The sequence shown here is derived from an EMBL/GenBank/DDBJ whole genome shotgun (WGS) entry which is preliminary data.</text>
</comment>
<protein>
    <recommendedName>
        <fullName evidence="3">DUF4595 domain-containing protein</fullName>
    </recommendedName>
</protein>
<dbReference type="PROSITE" id="PS51257">
    <property type="entry name" value="PROKAR_LIPOPROTEIN"/>
    <property type="match status" value="1"/>
</dbReference>
<accession>A0ABS3YND2</accession>
<reference evidence="1 2" key="1">
    <citation type="submission" date="2021-03" db="EMBL/GenBank/DDBJ databases">
        <title>Assistant Professor.</title>
        <authorList>
            <person name="Huq M.A."/>
        </authorList>
    </citation>
    <scope>NUCLEOTIDE SEQUENCE [LARGE SCALE GENOMIC DNA]</scope>
    <source>
        <strain evidence="1 2">MAH-29</strain>
    </source>
</reference>
<gene>
    <name evidence="1" type="ORF">J7I42_03890</name>
</gene>
<dbReference type="EMBL" id="JAGHKO010000001">
    <property type="protein sequence ID" value="MBO9199394.1"/>
    <property type="molecule type" value="Genomic_DNA"/>
</dbReference>